<dbReference type="RefSeq" id="WP_166518366.1">
    <property type="nucleotide sequence ID" value="NZ_JAAABJ010000117.1"/>
</dbReference>
<reference evidence="1 2" key="1">
    <citation type="submission" date="2019-11" db="EMBL/GenBank/DDBJ databases">
        <title>Characterization of Elizabethkingia argenteiflava sp. nov., isolated from inner surface of Soybean Pods.</title>
        <authorList>
            <person name="Mo S."/>
        </authorList>
    </citation>
    <scope>NUCLEOTIDE SEQUENCE [LARGE SCALE GENOMIC DNA]</scope>
    <source>
        <strain evidence="1 2">YB22</strain>
    </source>
</reference>
<organism evidence="1 2">
    <name type="scientific">Elizabethkingia argenteiflava</name>
    <dbReference type="NCBI Taxonomy" id="2681556"/>
    <lineage>
        <taxon>Bacteria</taxon>
        <taxon>Pseudomonadati</taxon>
        <taxon>Bacteroidota</taxon>
        <taxon>Flavobacteriia</taxon>
        <taxon>Flavobacteriales</taxon>
        <taxon>Weeksellaceae</taxon>
        <taxon>Elizabethkingia</taxon>
    </lineage>
</organism>
<sequence>MSNNDFRLEDFNSNDDIKSEVVTKNYILRMYFDDYEKLIKFRNYKMLKEHNMDYNLSKAISEGIELLEKKYPDIERGMEKTNFKNGRRSRKNRLDDIKIKDSSANISREHTNFLNDFIYHKIYKEENLEYTRMELAHEIISALEKRYKGKF</sequence>
<protein>
    <submittedName>
        <fullName evidence="1">Uncharacterized protein</fullName>
    </submittedName>
</protein>
<accession>A0A845PUM8</accession>
<gene>
    <name evidence="1" type="ORF">GNY06_00725</name>
</gene>
<keyword evidence="2" id="KW-1185">Reference proteome</keyword>
<dbReference type="AlphaFoldDB" id="A0A845PUM8"/>
<comment type="caution">
    <text evidence="1">The sequence shown here is derived from an EMBL/GenBank/DDBJ whole genome shotgun (WGS) entry which is preliminary data.</text>
</comment>
<evidence type="ECO:0000313" key="1">
    <source>
        <dbReference type="EMBL" id="NAW49978.1"/>
    </source>
</evidence>
<proteinExistence type="predicted"/>
<dbReference type="Proteomes" id="UP000553459">
    <property type="component" value="Unassembled WGS sequence"/>
</dbReference>
<name>A0A845PUM8_9FLAO</name>
<dbReference type="EMBL" id="JAAABJ010000117">
    <property type="protein sequence ID" value="NAW49978.1"/>
    <property type="molecule type" value="Genomic_DNA"/>
</dbReference>
<evidence type="ECO:0000313" key="2">
    <source>
        <dbReference type="Proteomes" id="UP000553459"/>
    </source>
</evidence>